<name>A0AB39L8N8_9MICC</name>
<feature type="transmembrane region" description="Helical" evidence="6">
    <location>
        <begin position="57"/>
        <end position="75"/>
    </location>
</feature>
<dbReference type="Gene3D" id="3.40.1110.10">
    <property type="entry name" value="Calcium-transporting ATPase, cytoplasmic domain N"/>
    <property type="match status" value="1"/>
</dbReference>
<evidence type="ECO:0000256" key="1">
    <source>
        <dbReference type="ARBA" id="ARBA00004651"/>
    </source>
</evidence>
<feature type="transmembrane region" description="Helical" evidence="6">
    <location>
        <begin position="582"/>
        <end position="605"/>
    </location>
</feature>
<evidence type="ECO:0000313" key="8">
    <source>
        <dbReference type="EMBL" id="XDP46554.1"/>
    </source>
</evidence>
<dbReference type="Pfam" id="PF00122">
    <property type="entry name" value="E1-E2_ATPase"/>
    <property type="match status" value="1"/>
</dbReference>
<sequence length="646" mass="66791">MREASLPSLDGAWQDGQDRTMGILRLVRAYPLVIAAIIVLALSLLLAGIGQGEAAQLVASIFAGGVAAWTFVGMVREILRGHWGLDLLAVTAIVATLLVGEYVAAVIIVLMLSGGEALEDYAAGRAKRELTALLDRVPRTAHRRLADGTVEDVPLEDVAPGDLLVVRPSEVVPVDGVLESGAASFDESSLTGESLPVDREAGEKVLSGSVNSTTAALLRASATAADSQFSQIVALVREASASRAPVVRLADRYAVPFTAFSLALAAVGWWLSGDPRRFAEVLVVATPCPLLIAAPVAFMGGMSRAAKNGVIVKGGAVLELLSRVKTAAFDKTGTLTRGRPELVSVRPERGFDAAELLALTASAEQYSTHALASSIVEAAVAQGAELIPGSGAEEAATNGVLAQLEDQRVLVGKRAFVGAETGREIAEPPLEPGELAVYVAVDRAFAGVVVLRDLPRPEAKATLARLAELGARHTVMLTGDGARTARSIADQLGVSDVRPELLPLDKVEIVRAAAPRPVLMVGDGVNDAPVLAAADVGIAMGARGSTAASESADAVVLVDDISRTATAVEISQHTVRVALQSIWLGIALSVGLMIVALTGVLPAVAGALLQEAVDLATILNALRAVRGGRPAVRVSVEATSHPVRLP</sequence>
<dbReference type="SUPFAM" id="SSF81665">
    <property type="entry name" value="Calcium ATPase, transmembrane domain M"/>
    <property type="match status" value="1"/>
</dbReference>
<protein>
    <submittedName>
        <fullName evidence="8">Heavy metal translocating P-type ATPase</fullName>
    </submittedName>
</protein>
<evidence type="ECO:0000256" key="4">
    <source>
        <dbReference type="ARBA" id="ARBA00022989"/>
    </source>
</evidence>
<dbReference type="Gene3D" id="3.40.50.1000">
    <property type="entry name" value="HAD superfamily/HAD-like"/>
    <property type="match status" value="1"/>
</dbReference>
<organism evidence="8">
    <name type="scientific">Sinomonas puerhi</name>
    <dbReference type="NCBI Taxonomy" id="3238584"/>
    <lineage>
        <taxon>Bacteria</taxon>
        <taxon>Bacillati</taxon>
        <taxon>Actinomycetota</taxon>
        <taxon>Actinomycetes</taxon>
        <taxon>Micrococcales</taxon>
        <taxon>Micrococcaceae</taxon>
        <taxon>Sinomonas</taxon>
    </lineage>
</organism>
<evidence type="ECO:0000256" key="5">
    <source>
        <dbReference type="ARBA" id="ARBA00023136"/>
    </source>
</evidence>
<keyword evidence="4 6" id="KW-1133">Transmembrane helix</keyword>
<dbReference type="InterPro" id="IPR023214">
    <property type="entry name" value="HAD_sf"/>
</dbReference>
<dbReference type="GO" id="GO:0019829">
    <property type="term" value="F:ATPase-coupled monoatomic cation transmembrane transporter activity"/>
    <property type="evidence" value="ECO:0007669"/>
    <property type="project" value="InterPro"/>
</dbReference>
<keyword evidence="6" id="KW-0547">Nucleotide-binding</keyword>
<dbReference type="InterPro" id="IPR059000">
    <property type="entry name" value="ATPase_P-type_domA"/>
</dbReference>
<dbReference type="InterPro" id="IPR051014">
    <property type="entry name" value="Cation_Transport_ATPase_IB"/>
</dbReference>
<dbReference type="GO" id="GO:0005524">
    <property type="term" value="F:ATP binding"/>
    <property type="evidence" value="ECO:0007669"/>
    <property type="project" value="UniProtKB-UniRule"/>
</dbReference>
<dbReference type="GO" id="GO:0016887">
    <property type="term" value="F:ATP hydrolysis activity"/>
    <property type="evidence" value="ECO:0007669"/>
    <property type="project" value="InterPro"/>
</dbReference>
<dbReference type="NCBIfam" id="TIGR01494">
    <property type="entry name" value="ATPase_P-type"/>
    <property type="match status" value="1"/>
</dbReference>
<dbReference type="PROSITE" id="PS00154">
    <property type="entry name" value="ATPASE_E1_E2"/>
    <property type="match status" value="1"/>
</dbReference>
<dbReference type="InterPro" id="IPR008250">
    <property type="entry name" value="ATPase_P-typ_transduc_dom_A_sf"/>
</dbReference>
<dbReference type="RefSeq" id="WP_369046865.1">
    <property type="nucleotide sequence ID" value="NZ_CP163302.1"/>
</dbReference>
<comment type="subcellular location">
    <subcellularLocation>
        <location evidence="1">Cell membrane</location>
        <topology evidence="1">Multi-pass membrane protein</topology>
    </subcellularLocation>
</comment>
<dbReference type="Gene3D" id="2.70.150.10">
    <property type="entry name" value="Calcium-transporting ATPase, cytoplasmic transduction domain A"/>
    <property type="match status" value="1"/>
</dbReference>
<dbReference type="KEGG" id="spue:AB5L97_05960"/>
<dbReference type="InterPro" id="IPR001757">
    <property type="entry name" value="P_typ_ATPase"/>
</dbReference>
<dbReference type="Pfam" id="PF00702">
    <property type="entry name" value="Hydrolase"/>
    <property type="match status" value="1"/>
</dbReference>
<dbReference type="PANTHER" id="PTHR48085">
    <property type="entry name" value="CADMIUM/ZINC-TRANSPORTING ATPASE HMA2-RELATED"/>
    <property type="match status" value="1"/>
</dbReference>
<evidence type="ECO:0000256" key="6">
    <source>
        <dbReference type="RuleBase" id="RU362081"/>
    </source>
</evidence>
<gene>
    <name evidence="8" type="ORF">AB5L97_05960</name>
</gene>
<keyword evidence="5 6" id="KW-0472">Membrane</keyword>
<evidence type="ECO:0000256" key="3">
    <source>
        <dbReference type="ARBA" id="ARBA00022692"/>
    </source>
</evidence>
<dbReference type="GO" id="GO:0046872">
    <property type="term" value="F:metal ion binding"/>
    <property type="evidence" value="ECO:0007669"/>
    <property type="project" value="UniProtKB-KW"/>
</dbReference>
<evidence type="ECO:0000256" key="2">
    <source>
        <dbReference type="ARBA" id="ARBA00006024"/>
    </source>
</evidence>
<feature type="transmembrane region" description="Helical" evidence="6">
    <location>
        <begin position="253"/>
        <end position="272"/>
    </location>
</feature>
<dbReference type="PANTHER" id="PTHR48085:SF5">
    <property type="entry name" value="CADMIUM_ZINC-TRANSPORTING ATPASE HMA4-RELATED"/>
    <property type="match status" value="1"/>
</dbReference>
<feature type="transmembrane region" description="Helical" evidence="6">
    <location>
        <begin position="87"/>
        <end position="112"/>
    </location>
</feature>
<keyword evidence="3 6" id="KW-0812">Transmembrane</keyword>
<dbReference type="NCBIfam" id="TIGR01525">
    <property type="entry name" value="ATPase-IB_hvy"/>
    <property type="match status" value="1"/>
</dbReference>
<keyword evidence="6" id="KW-1003">Cell membrane</keyword>
<evidence type="ECO:0000259" key="7">
    <source>
        <dbReference type="Pfam" id="PF00122"/>
    </source>
</evidence>
<dbReference type="AlphaFoldDB" id="A0AB39L8N8"/>
<feature type="domain" description="P-type ATPase A" evidence="7">
    <location>
        <begin position="138"/>
        <end position="236"/>
    </location>
</feature>
<dbReference type="PRINTS" id="PR00119">
    <property type="entry name" value="CATATPASE"/>
</dbReference>
<dbReference type="GO" id="GO:0015086">
    <property type="term" value="F:cadmium ion transmembrane transporter activity"/>
    <property type="evidence" value="ECO:0007669"/>
    <property type="project" value="TreeGrafter"/>
</dbReference>
<dbReference type="EMBL" id="CP163302">
    <property type="protein sequence ID" value="XDP46554.1"/>
    <property type="molecule type" value="Genomic_DNA"/>
</dbReference>
<dbReference type="InterPro" id="IPR023299">
    <property type="entry name" value="ATPase_P-typ_cyto_dom_N"/>
</dbReference>
<dbReference type="InterPro" id="IPR018303">
    <property type="entry name" value="ATPase_P-typ_P_site"/>
</dbReference>
<feature type="transmembrane region" description="Helical" evidence="6">
    <location>
        <begin position="278"/>
        <end position="298"/>
    </location>
</feature>
<dbReference type="InterPro" id="IPR027256">
    <property type="entry name" value="P-typ_ATPase_IB"/>
</dbReference>
<proteinExistence type="inferred from homology"/>
<accession>A0AB39L8N8</accession>
<dbReference type="GO" id="GO:0005886">
    <property type="term" value="C:plasma membrane"/>
    <property type="evidence" value="ECO:0007669"/>
    <property type="project" value="UniProtKB-SubCell"/>
</dbReference>
<keyword evidence="6" id="KW-0067">ATP-binding</keyword>
<dbReference type="SUPFAM" id="SSF56784">
    <property type="entry name" value="HAD-like"/>
    <property type="match status" value="1"/>
</dbReference>
<feature type="transmembrane region" description="Helical" evidence="6">
    <location>
        <begin position="29"/>
        <end position="50"/>
    </location>
</feature>
<comment type="similarity">
    <text evidence="2 6">Belongs to the cation transport ATPase (P-type) (TC 3.A.3) family. Type IB subfamily.</text>
</comment>
<dbReference type="InterPro" id="IPR036412">
    <property type="entry name" value="HAD-like_sf"/>
</dbReference>
<dbReference type="InterPro" id="IPR023298">
    <property type="entry name" value="ATPase_P-typ_TM_dom_sf"/>
</dbReference>
<reference evidence="8" key="1">
    <citation type="submission" date="2024-07" db="EMBL/GenBank/DDBJ databases">
        <authorList>
            <person name="fu j."/>
        </authorList>
    </citation>
    <scope>NUCLEOTIDE SEQUENCE</scope>
    <source>
        <strain evidence="8">P10A9</strain>
    </source>
</reference>
<keyword evidence="6" id="KW-0479">Metal-binding</keyword>
<dbReference type="NCBIfam" id="TIGR01512">
    <property type="entry name" value="ATPase-IB2_Cd"/>
    <property type="match status" value="1"/>
</dbReference>
<dbReference type="SUPFAM" id="SSF81653">
    <property type="entry name" value="Calcium ATPase, transduction domain A"/>
    <property type="match status" value="1"/>
</dbReference>